<feature type="compositionally biased region" description="Low complexity" evidence="1">
    <location>
        <begin position="39"/>
        <end position="54"/>
    </location>
</feature>
<dbReference type="Proteomes" id="UP001632038">
    <property type="component" value="Unassembled WGS sequence"/>
</dbReference>
<accession>A0ABD3DW52</accession>
<feature type="compositionally biased region" description="Low complexity" evidence="1">
    <location>
        <begin position="75"/>
        <end position="92"/>
    </location>
</feature>
<reference evidence="3" key="1">
    <citation type="journal article" date="2024" name="IScience">
        <title>Strigolactones Initiate the Formation of Haustorium-like Structures in Castilleja.</title>
        <authorList>
            <person name="Buerger M."/>
            <person name="Peterson D."/>
            <person name="Chory J."/>
        </authorList>
    </citation>
    <scope>NUCLEOTIDE SEQUENCE [LARGE SCALE GENOMIC DNA]</scope>
</reference>
<keyword evidence="3" id="KW-1185">Reference proteome</keyword>
<feature type="region of interest" description="Disordered" evidence="1">
    <location>
        <begin position="1"/>
        <end position="93"/>
    </location>
</feature>
<evidence type="ECO:0000313" key="3">
    <source>
        <dbReference type="Proteomes" id="UP001632038"/>
    </source>
</evidence>
<gene>
    <name evidence="2" type="ORF">CASFOL_010364</name>
</gene>
<proteinExistence type="predicted"/>
<protein>
    <submittedName>
        <fullName evidence="2">Uncharacterized protein</fullName>
    </submittedName>
</protein>
<name>A0ABD3DW52_9LAMI</name>
<feature type="compositionally biased region" description="Polar residues" evidence="1">
    <location>
        <begin position="63"/>
        <end position="74"/>
    </location>
</feature>
<dbReference type="EMBL" id="JAVIJP010000013">
    <property type="protein sequence ID" value="KAL3645184.1"/>
    <property type="molecule type" value="Genomic_DNA"/>
</dbReference>
<comment type="caution">
    <text evidence="2">The sequence shown here is derived from an EMBL/GenBank/DDBJ whole genome shotgun (WGS) entry which is preliminary data.</text>
</comment>
<feature type="region of interest" description="Disordered" evidence="1">
    <location>
        <begin position="265"/>
        <end position="286"/>
    </location>
</feature>
<feature type="compositionally biased region" description="Gly residues" evidence="1">
    <location>
        <begin position="7"/>
        <end position="18"/>
    </location>
</feature>
<sequence>MRPSFGPGSGGMAGGGGMLRSVQRALRASGGGAPPEPFSPSANSTTINNAAANSKKAKQFNKPQSTPPNTALTISSNNSNNNNPNSNSNGPSAFSKLINLPKSGAAATAWGYCSDDDVEWECVDVNHELDDQRAVVFSEDFVFGTVPSSNEVNYAISALQQVFEPSLHVHTALTVDIENEDNKTEVVFEKILSSSSESEADWIEPSLNINSSRMLQRYGSDRVYDAFSLLQSEPSVQKMVFALSSDKAVWDAVLNNDVVKELRGSISQADEQGDSKDEAASDDDNNNPVKDILSWVFMNAKAKIMQLIDTITKLANEIFQSEEEKGGKIDPLHDKLKTSLFLSIIVLLIVVVTRAKIA</sequence>
<dbReference type="PANTHER" id="PTHR33625">
    <property type="entry name" value="OS08G0179900 PROTEIN"/>
    <property type="match status" value="1"/>
</dbReference>
<evidence type="ECO:0000313" key="2">
    <source>
        <dbReference type="EMBL" id="KAL3645184.1"/>
    </source>
</evidence>
<organism evidence="2 3">
    <name type="scientific">Castilleja foliolosa</name>
    <dbReference type="NCBI Taxonomy" id="1961234"/>
    <lineage>
        <taxon>Eukaryota</taxon>
        <taxon>Viridiplantae</taxon>
        <taxon>Streptophyta</taxon>
        <taxon>Embryophyta</taxon>
        <taxon>Tracheophyta</taxon>
        <taxon>Spermatophyta</taxon>
        <taxon>Magnoliopsida</taxon>
        <taxon>eudicotyledons</taxon>
        <taxon>Gunneridae</taxon>
        <taxon>Pentapetalae</taxon>
        <taxon>asterids</taxon>
        <taxon>lamiids</taxon>
        <taxon>Lamiales</taxon>
        <taxon>Orobanchaceae</taxon>
        <taxon>Pedicularideae</taxon>
        <taxon>Castillejinae</taxon>
        <taxon>Castilleja</taxon>
    </lineage>
</organism>
<evidence type="ECO:0000256" key="1">
    <source>
        <dbReference type="SAM" id="MobiDB-lite"/>
    </source>
</evidence>
<dbReference type="PANTHER" id="PTHR33625:SF3">
    <property type="entry name" value="OS04G0550700 PROTEIN"/>
    <property type="match status" value="1"/>
</dbReference>
<dbReference type="AlphaFoldDB" id="A0ABD3DW52"/>